<reference evidence="2 3" key="1">
    <citation type="submission" date="2014-12" db="EMBL/GenBank/DDBJ databases">
        <title>16Stimator: statistical estimation of ribosomal gene copy numbers from draft genome assemblies.</title>
        <authorList>
            <person name="Perisin M.A."/>
            <person name="Vetter M."/>
            <person name="Gilbert J.A."/>
            <person name="Bergelson J."/>
        </authorList>
    </citation>
    <scope>NUCLEOTIDE SEQUENCE [LARGE SCALE GENOMIC DNA]</scope>
    <source>
        <strain evidence="2 3">MEJ076</strain>
    </source>
</reference>
<dbReference type="AlphaFoldDB" id="A0A0D0KG27"/>
<organism evidence="2 3">
    <name type="scientific">Agrobacterium tumefaciens</name>
    <dbReference type="NCBI Taxonomy" id="358"/>
    <lineage>
        <taxon>Bacteria</taxon>
        <taxon>Pseudomonadati</taxon>
        <taxon>Pseudomonadota</taxon>
        <taxon>Alphaproteobacteria</taxon>
        <taxon>Hyphomicrobiales</taxon>
        <taxon>Rhizobiaceae</taxon>
        <taxon>Rhizobium/Agrobacterium group</taxon>
        <taxon>Agrobacterium</taxon>
        <taxon>Agrobacterium tumefaciens complex</taxon>
    </lineage>
</organism>
<evidence type="ECO:0000313" key="2">
    <source>
        <dbReference type="EMBL" id="KIP98280.1"/>
    </source>
</evidence>
<sequence length="95" mass="10946">MSETGSGRRQDETRVADSQDQDALSRPVREIDNISRLSEHHLTRQLKTEARDREHLTSSHMVRFAASRLLSFKPISTEEDFKLLLDRLVAAERAE</sequence>
<dbReference type="EMBL" id="JXQV01000041">
    <property type="protein sequence ID" value="KIP98280.1"/>
    <property type="molecule type" value="Genomic_DNA"/>
</dbReference>
<comment type="caution">
    <text evidence="2">The sequence shown here is derived from an EMBL/GenBank/DDBJ whole genome shotgun (WGS) entry which is preliminary data.</text>
</comment>
<gene>
    <name evidence="2" type="ORF">RU07_22265</name>
</gene>
<feature type="compositionally biased region" description="Basic and acidic residues" evidence="1">
    <location>
        <begin position="1"/>
        <end position="17"/>
    </location>
</feature>
<dbReference type="Proteomes" id="UP000035017">
    <property type="component" value="Unassembled WGS sequence"/>
</dbReference>
<accession>A0A0D0KG27</accession>
<protein>
    <submittedName>
        <fullName evidence="2">Uncharacterized protein</fullName>
    </submittedName>
</protein>
<proteinExistence type="predicted"/>
<name>A0A0D0KG27_AGRTU</name>
<evidence type="ECO:0000256" key="1">
    <source>
        <dbReference type="SAM" id="MobiDB-lite"/>
    </source>
</evidence>
<feature type="region of interest" description="Disordered" evidence="1">
    <location>
        <begin position="1"/>
        <end position="28"/>
    </location>
</feature>
<evidence type="ECO:0000313" key="3">
    <source>
        <dbReference type="Proteomes" id="UP000035017"/>
    </source>
</evidence>